<evidence type="ECO:0000313" key="5">
    <source>
        <dbReference type="Proteomes" id="UP001151760"/>
    </source>
</evidence>
<dbReference type="InterPro" id="IPR035979">
    <property type="entry name" value="RBD_domain_sf"/>
</dbReference>
<dbReference type="EMBL" id="BQNB010011799">
    <property type="protein sequence ID" value="GJS95324.1"/>
    <property type="molecule type" value="Genomic_DNA"/>
</dbReference>
<evidence type="ECO:0000313" key="4">
    <source>
        <dbReference type="EMBL" id="GJS95324.1"/>
    </source>
</evidence>
<evidence type="ECO:0000259" key="2">
    <source>
        <dbReference type="Pfam" id="PF00078"/>
    </source>
</evidence>
<organism evidence="4 5">
    <name type="scientific">Tanacetum coccineum</name>
    <dbReference type="NCBI Taxonomy" id="301880"/>
    <lineage>
        <taxon>Eukaryota</taxon>
        <taxon>Viridiplantae</taxon>
        <taxon>Streptophyta</taxon>
        <taxon>Embryophyta</taxon>
        <taxon>Tracheophyta</taxon>
        <taxon>Spermatophyta</taxon>
        <taxon>Magnoliopsida</taxon>
        <taxon>eudicotyledons</taxon>
        <taxon>Gunneridae</taxon>
        <taxon>Pentapetalae</taxon>
        <taxon>asterids</taxon>
        <taxon>campanulids</taxon>
        <taxon>Asterales</taxon>
        <taxon>Asteraceae</taxon>
        <taxon>Asteroideae</taxon>
        <taxon>Anthemideae</taxon>
        <taxon>Anthemidinae</taxon>
        <taxon>Tanacetum</taxon>
    </lineage>
</organism>
<dbReference type="PANTHER" id="PTHR33116">
    <property type="entry name" value="REVERSE TRANSCRIPTASE ZINC-BINDING DOMAIN-CONTAINING PROTEIN-RELATED-RELATED"/>
    <property type="match status" value="1"/>
</dbReference>
<protein>
    <submittedName>
        <fullName evidence="4">RNA-directed DNA polymerase, eukaryota</fullName>
    </submittedName>
</protein>
<reference evidence="4" key="2">
    <citation type="submission" date="2022-01" db="EMBL/GenBank/DDBJ databases">
        <authorList>
            <person name="Yamashiro T."/>
            <person name="Shiraishi A."/>
            <person name="Satake H."/>
            <person name="Nakayama K."/>
        </authorList>
    </citation>
    <scope>NUCLEOTIDE SEQUENCE</scope>
</reference>
<name>A0ABQ4ZYE0_9ASTR</name>
<keyword evidence="4" id="KW-0548">Nucleotidyltransferase</keyword>
<feature type="domain" description="Reverse transcriptase" evidence="2">
    <location>
        <begin position="519"/>
        <end position="675"/>
    </location>
</feature>
<dbReference type="SUPFAM" id="SSF56672">
    <property type="entry name" value="DNA/RNA polymerases"/>
    <property type="match status" value="1"/>
</dbReference>
<reference evidence="4" key="1">
    <citation type="journal article" date="2022" name="Int. J. Mol. Sci.">
        <title>Draft Genome of Tanacetum Coccineum: Genomic Comparison of Closely Related Tanacetum-Family Plants.</title>
        <authorList>
            <person name="Yamashiro T."/>
            <person name="Shiraishi A."/>
            <person name="Nakayama K."/>
            <person name="Satake H."/>
        </authorList>
    </citation>
    <scope>NUCLEOTIDE SEQUENCE</scope>
</reference>
<feature type="region of interest" description="Disordered" evidence="1">
    <location>
        <begin position="64"/>
        <end position="93"/>
    </location>
</feature>
<dbReference type="PANTHER" id="PTHR33116:SF78">
    <property type="entry name" value="OS12G0587133 PROTEIN"/>
    <property type="match status" value="1"/>
</dbReference>
<proteinExistence type="predicted"/>
<dbReference type="SUPFAM" id="SSF54928">
    <property type="entry name" value="RNA-binding domain, RBD"/>
    <property type="match status" value="1"/>
</dbReference>
<keyword evidence="4" id="KW-0808">Transferase</keyword>
<evidence type="ECO:0000256" key="1">
    <source>
        <dbReference type="SAM" id="MobiDB-lite"/>
    </source>
</evidence>
<evidence type="ECO:0000259" key="3">
    <source>
        <dbReference type="Pfam" id="PF13966"/>
    </source>
</evidence>
<sequence>MVCNNYESVVDVYIPLKKSKLGKRFAFVRFIKVINLERLIENLCTIWIENYHLHANKVRFQREAKTNPPSHNNVKNTGFKPHAINSGTNNDSYVNSGNNKESFASILKEGTRIKFSPDHSIPAFVLDDSCLKERDLSLSLIGKVKTTSNTFSKIASKWGDLVYWEDLKRGRKVGDMEFNKPNDETDVEKVSESSFMNENNIVQENVTATNDGEINIPPIDQNKPTSSFEVLSSKKTSSIPITGGSILNVMDDLLRLVRQWANTFSKIASKWGDLVVWEESEEVSLSCKHLCLKIKINEIINDCFKIIIKSKVYWIRAKEMDAWVPKFLSEDDNYSFDDEESNDFDKGRKVGVLEFDKPNDETEKCGEKVHGIFCFMNGRTDMPGNVNSTIIPITGGLILNVMDDLVKVGQTMGYNMEGCLKNISEIIGLGHKAKKGWIKELCSKHKINFVIIQESKMESINLFSIRALWGNLTFDHAFSKPSSSRLNIDFEFPTRLNLEQVEELERSVSFEDELKEGVFGFGEKWRSWINGCLVLSMGSVLVNGSPTQEFHFHKGLKQGDPLSPFLFILIMESLHLSFTRVLDSGLFKGINISNSLSLSHLFYADDAVFIGKWDINNIKTIVNVLKCFFLASGLKINLHKSKLTGIRVSKDQVDLAPSLIGCFTFYPPFHYLGVKVGASMSRLNSWKDVISKLSSWLSKWKLKTLSIEGRLTLLKFVLTAIPLYYMSLYKAPAGILKDMESIRRRFFNGAEKNERKMVWSRWEHILASKKNRESLKQSIEKKVLSTTQPLLIKAALWLDIENLLNHKYPRLFALEQSKNITVAEKLGHTSLSHSFRRLPRGGIEEEQQRDLLSFISGVILSNMSDRWLWSQNASGEFTVCSVRNLIDGFTLPRLESPTRWINLVPIKLNVNAWRVRHDYLLTRLNLSIRGLDIPSILCPLCNTATESTSHIFFFCHLARQVMIKVCRWWDINYSRFFPMKSGFLGY</sequence>
<dbReference type="InterPro" id="IPR043502">
    <property type="entry name" value="DNA/RNA_pol_sf"/>
</dbReference>
<feature type="domain" description="Reverse transcriptase zinc-binding" evidence="3">
    <location>
        <begin position="899"/>
        <end position="961"/>
    </location>
</feature>
<dbReference type="GO" id="GO:0003964">
    <property type="term" value="F:RNA-directed DNA polymerase activity"/>
    <property type="evidence" value="ECO:0007669"/>
    <property type="project" value="UniProtKB-KW"/>
</dbReference>
<dbReference type="InterPro" id="IPR026960">
    <property type="entry name" value="RVT-Znf"/>
</dbReference>
<keyword evidence="5" id="KW-1185">Reference proteome</keyword>
<feature type="compositionally biased region" description="Polar residues" evidence="1">
    <location>
        <begin position="67"/>
        <end position="76"/>
    </location>
</feature>
<dbReference type="Proteomes" id="UP001151760">
    <property type="component" value="Unassembled WGS sequence"/>
</dbReference>
<dbReference type="InterPro" id="IPR000477">
    <property type="entry name" value="RT_dom"/>
</dbReference>
<comment type="caution">
    <text evidence="4">The sequence shown here is derived from an EMBL/GenBank/DDBJ whole genome shotgun (WGS) entry which is preliminary data.</text>
</comment>
<keyword evidence="4" id="KW-0695">RNA-directed DNA polymerase</keyword>
<dbReference type="Pfam" id="PF00078">
    <property type="entry name" value="RVT_1"/>
    <property type="match status" value="1"/>
</dbReference>
<dbReference type="Pfam" id="PF13966">
    <property type="entry name" value="zf-RVT"/>
    <property type="match status" value="1"/>
</dbReference>
<gene>
    <name evidence="4" type="ORF">Tco_0802292</name>
</gene>
<accession>A0ABQ4ZYE0</accession>